<dbReference type="PROSITE" id="PS50011">
    <property type="entry name" value="PROTEIN_KINASE_DOM"/>
    <property type="match status" value="1"/>
</dbReference>
<evidence type="ECO:0000259" key="8">
    <source>
        <dbReference type="PROSITE" id="PS50011"/>
    </source>
</evidence>
<comment type="caution">
    <text evidence="9">The sequence shown here is derived from an EMBL/GenBank/DDBJ whole genome shotgun (WGS) entry which is preliminary data.</text>
</comment>
<dbReference type="Gene3D" id="3.30.200.20">
    <property type="entry name" value="Phosphorylase Kinase, domain 1"/>
    <property type="match status" value="1"/>
</dbReference>
<name>A0ABS7TKU2_9BACT</name>
<feature type="domain" description="Protein kinase" evidence="8">
    <location>
        <begin position="104"/>
        <end position="354"/>
    </location>
</feature>
<reference evidence="9" key="1">
    <citation type="submission" date="2021-08" db="EMBL/GenBank/DDBJ databases">
        <authorList>
            <person name="Stevens D.C."/>
        </authorList>
    </citation>
    <scope>NUCLEOTIDE SEQUENCE</scope>
    <source>
        <strain evidence="9">DSM 53165</strain>
    </source>
</reference>
<keyword evidence="7" id="KW-0472">Membrane</keyword>
<evidence type="ECO:0000256" key="7">
    <source>
        <dbReference type="SAM" id="Phobius"/>
    </source>
</evidence>
<organism evidence="9 10">
    <name type="scientific">Nannocystis pusilla</name>
    <dbReference type="NCBI Taxonomy" id="889268"/>
    <lineage>
        <taxon>Bacteria</taxon>
        <taxon>Pseudomonadati</taxon>
        <taxon>Myxococcota</taxon>
        <taxon>Polyangia</taxon>
        <taxon>Nannocystales</taxon>
        <taxon>Nannocystaceae</taxon>
        <taxon>Nannocystis</taxon>
    </lineage>
</organism>
<keyword evidence="10" id="KW-1185">Reference proteome</keyword>
<dbReference type="Pfam" id="PF00069">
    <property type="entry name" value="Pkinase"/>
    <property type="match status" value="1"/>
</dbReference>
<keyword evidence="7" id="KW-0812">Transmembrane</keyword>
<dbReference type="PANTHER" id="PTHR43289">
    <property type="entry name" value="MITOGEN-ACTIVATED PROTEIN KINASE KINASE KINASE 20-RELATED"/>
    <property type="match status" value="1"/>
</dbReference>
<dbReference type="CDD" id="cd14014">
    <property type="entry name" value="STKc_PknB_like"/>
    <property type="match status" value="1"/>
</dbReference>
<dbReference type="InterPro" id="IPR000719">
    <property type="entry name" value="Prot_kinase_dom"/>
</dbReference>
<keyword evidence="2 5" id="KW-0547">Nucleotide-binding</keyword>
<dbReference type="PANTHER" id="PTHR43289:SF6">
    <property type="entry name" value="SERINE_THREONINE-PROTEIN KINASE NEKL-3"/>
    <property type="match status" value="1"/>
</dbReference>
<dbReference type="Proteomes" id="UP001139031">
    <property type="component" value="Unassembled WGS sequence"/>
</dbReference>
<dbReference type="SUPFAM" id="SSF56112">
    <property type="entry name" value="Protein kinase-like (PK-like)"/>
    <property type="match status" value="1"/>
</dbReference>
<feature type="region of interest" description="Disordered" evidence="6">
    <location>
        <begin position="358"/>
        <end position="406"/>
    </location>
</feature>
<dbReference type="PROSITE" id="PS00108">
    <property type="entry name" value="PROTEIN_KINASE_ST"/>
    <property type="match status" value="1"/>
</dbReference>
<dbReference type="Gene3D" id="1.10.510.10">
    <property type="entry name" value="Transferase(Phosphotransferase) domain 1"/>
    <property type="match status" value="1"/>
</dbReference>
<keyword evidence="7" id="KW-1133">Transmembrane helix</keyword>
<keyword evidence="4 5" id="KW-0067">ATP-binding</keyword>
<evidence type="ECO:0000256" key="4">
    <source>
        <dbReference type="ARBA" id="ARBA00022840"/>
    </source>
</evidence>
<keyword evidence="1" id="KW-0808">Transferase</keyword>
<evidence type="ECO:0000313" key="10">
    <source>
        <dbReference type="Proteomes" id="UP001139031"/>
    </source>
</evidence>
<dbReference type="InterPro" id="IPR017441">
    <property type="entry name" value="Protein_kinase_ATP_BS"/>
</dbReference>
<evidence type="ECO:0000256" key="5">
    <source>
        <dbReference type="PROSITE-ProRule" id="PRU10141"/>
    </source>
</evidence>
<evidence type="ECO:0000313" key="9">
    <source>
        <dbReference type="EMBL" id="MBZ5708830.1"/>
    </source>
</evidence>
<dbReference type="InterPro" id="IPR008271">
    <property type="entry name" value="Ser/Thr_kinase_AS"/>
</dbReference>
<keyword evidence="3 9" id="KW-0418">Kinase</keyword>
<gene>
    <name evidence="9" type="ORF">K7C98_06150</name>
</gene>
<evidence type="ECO:0000256" key="1">
    <source>
        <dbReference type="ARBA" id="ARBA00022679"/>
    </source>
</evidence>
<dbReference type="PROSITE" id="PS00107">
    <property type="entry name" value="PROTEIN_KINASE_ATP"/>
    <property type="match status" value="1"/>
</dbReference>
<sequence length="557" mass="60533">MPRTGVLRELLVSLFDPAELRCFLGECPEGAALRAGLPGESASLMMLADAAVKLLERHGLLDDAFFARLLAERPHRRDDITRVRSQWLAPRALEPGVTLGDGAYRLAERLGSGGFASVWRALDLASHEYVALKILHEHHGSDDERRRRFLRGAAILSRLRHPGLVQIRASGGIDGGRLFFAMEYLPGETFEALVLQRRAPMATRLDLLAQVGEALDYVHNEGIVHRDVKPSNILITRNGRAKLTDFDLVTGPDFATLTTGTLGGSLVYAAPELLRRGAEPTPATDVYGLAMTTVFALSHAELTPHDLLANLDGFLAGLTCSPFLRHVLRRALVPEPRQRIQRVGELIAALREGLVLPVVEPTPPPPRPRGAVPPPRSETQGPSAGATKVPLQPSPEPQATTEPEQEWAAGKPLFAASWWWVLIPVGIVALALLVIVAPGARPPPVPVSISIGTLLVEKGLAVPAVRETLDGRLPAVRECQERVHPRPFPEAVYIPFHLVVRPDGAVGFASVKYGPVAEKDLADCIIEAAKRWTFPRPSPSNFVGVTVAYEFSSPRRP</sequence>
<evidence type="ECO:0000256" key="2">
    <source>
        <dbReference type="ARBA" id="ARBA00022741"/>
    </source>
</evidence>
<protein>
    <submittedName>
        <fullName evidence="9">Protein kinase</fullName>
    </submittedName>
</protein>
<dbReference type="SMART" id="SM00220">
    <property type="entry name" value="S_TKc"/>
    <property type="match status" value="1"/>
</dbReference>
<dbReference type="RefSeq" id="WP_224190610.1">
    <property type="nucleotide sequence ID" value="NZ_JAIRAU010000002.1"/>
</dbReference>
<feature type="transmembrane region" description="Helical" evidence="7">
    <location>
        <begin position="418"/>
        <end position="440"/>
    </location>
</feature>
<accession>A0ABS7TKU2</accession>
<proteinExistence type="predicted"/>
<dbReference type="InterPro" id="IPR011009">
    <property type="entry name" value="Kinase-like_dom_sf"/>
</dbReference>
<feature type="compositionally biased region" description="Pro residues" evidence="6">
    <location>
        <begin position="360"/>
        <end position="376"/>
    </location>
</feature>
<evidence type="ECO:0000256" key="3">
    <source>
        <dbReference type="ARBA" id="ARBA00022777"/>
    </source>
</evidence>
<dbReference type="EMBL" id="JAIRAU010000002">
    <property type="protein sequence ID" value="MBZ5708830.1"/>
    <property type="molecule type" value="Genomic_DNA"/>
</dbReference>
<feature type="binding site" evidence="5">
    <location>
        <position position="133"/>
    </location>
    <ligand>
        <name>ATP</name>
        <dbReference type="ChEBI" id="CHEBI:30616"/>
    </ligand>
</feature>
<evidence type="ECO:0000256" key="6">
    <source>
        <dbReference type="SAM" id="MobiDB-lite"/>
    </source>
</evidence>
<dbReference type="GO" id="GO:0016301">
    <property type="term" value="F:kinase activity"/>
    <property type="evidence" value="ECO:0007669"/>
    <property type="project" value="UniProtKB-KW"/>
</dbReference>